<dbReference type="Proteomes" id="UP001230188">
    <property type="component" value="Unassembled WGS sequence"/>
</dbReference>
<keyword evidence="2" id="KW-1185">Reference proteome</keyword>
<reference evidence="1" key="1">
    <citation type="submission" date="2023-01" db="EMBL/GenBank/DDBJ databases">
        <title>Metagenome sequencing of chrysophaentin producing Chrysophaeum taylorii.</title>
        <authorList>
            <person name="Davison J."/>
            <person name="Bewley C."/>
        </authorList>
    </citation>
    <scope>NUCLEOTIDE SEQUENCE</scope>
    <source>
        <strain evidence="1">NIES-1699</strain>
    </source>
</reference>
<proteinExistence type="predicted"/>
<accession>A0AAD7XN24</accession>
<evidence type="ECO:0000313" key="1">
    <source>
        <dbReference type="EMBL" id="KAJ8605313.1"/>
    </source>
</evidence>
<dbReference type="AlphaFoldDB" id="A0AAD7XN24"/>
<sequence length="425" mass="47681">MTADGTVVGCFEDGVSIVLSPSGGEAVRVSRNGSIERDRTCSCRWRGCESVIAFRNAFAAQPFARRTRPEVVRWRASAYGGAAALWTSARFRQCALRRLGILSYKIDDARVSVMRPLESWSRDDAYAALAALAISPSRNHFVAAALPTSGDDDDDEDASLFYEIAYGDDIAWLREGYPALQSCVIEWRRNVGVAWSLGRQLIECRPCDVENVEYCRAALVLDETGVCREARLALTGEVVFKSSTFDALRKWPAWRGQRKLFDLLAQFRAQHGDSRGLAHARWWWRVAPVDSRRHRCVVDGLATLDYKDGCARGVFLDGTTLVVDGSRARVAANRAFDVSRPPPSLVDHVALVADFYKWAVASPEDRLKLRLDRKRADRAAKIALQASRRFVKTLGRRQTNWRKADRDFLPTPMDPAKYMCSKRAL</sequence>
<organism evidence="1 2">
    <name type="scientific">Chrysophaeum taylorii</name>
    <dbReference type="NCBI Taxonomy" id="2483200"/>
    <lineage>
        <taxon>Eukaryota</taxon>
        <taxon>Sar</taxon>
        <taxon>Stramenopiles</taxon>
        <taxon>Ochrophyta</taxon>
        <taxon>Pelagophyceae</taxon>
        <taxon>Pelagomonadales</taxon>
        <taxon>Pelagomonadaceae</taxon>
        <taxon>Chrysophaeum</taxon>
    </lineage>
</organism>
<name>A0AAD7XN24_9STRA</name>
<protein>
    <submittedName>
        <fullName evidence="1">Uncharacterized protein</fullName>
    </submittedName>
</protein>
<evidence type="ECO:0000313" key="2">
    <source>
        <dbReference type="Proteomes" id="UP001230188"/>
    </source>
</evidence>
<dbReference type="EMBL" id="JAQMWT010000316">
    <property type="protein sequence ID" value="KAJ8605313.1"/>
    <property type="molecule type" value="Genomic_DNA"/>
</dbReference>
<comment type="caution">
    <text evidence="1">The sequence shown here is derived from an EMBL/GenBank/DDBJ whole genome shotgun (WGS) entry which is preliminary data.</text>
</comment>
<gene>
    <name evidence="1" type="ORF">CTAYLR_002343</name>
</gene>